<gene>
    <name evidence="3" type="ORF">SAMN04488118_10722</name>
</gene>
<dbReference type="Pfam" id="PF01266">
    <property type="entry name" value="DAO"/>
    <property type="match status" value="1"/>
</dbReference>
<dbReference type="EMBL" id="FMWG01000007">
    <property type="protein sequence ID" value="SCZ67275.1"/>
    <property type="molecule type" value="Genomic_DNA"/>
</dbReference>
<dbReference type="PANTHER" id="PTHR13847">
    <property type="entry name" value="SARCOSINE DEHYDROGENASE-RELATED"/>
    <property type="match status" value="1"/>
</dbReference>
<evidence type="ECO:0000256" key="1">
    <source>
        <dbReference type="ARBA" id="ARBA00023002"/>
    </source>
</evidence>
<dbReference type="RefSeq" id="WP_090219250.1">
    <property type="nucleotide sequence ID" value="NZ_FMWG01000007.1"/>
</dbReference>
<keyword evidence="1" id="KW-0560">Oxidoreductase</keyword>
<dbReference type="OrthoDB" id="9806601at2"/>
<dbReference type="STRING" id="1156985.SAMN04488118_10722"/>
<reference evidence="3 4" key="1">
    <citation type="submission" date="2016-10" db="EMBL/GenBank/DDBJ databases">
        <authorList>
            <person name="de Groot N.N."/>
        </authorList>
    </citation>
    <scope>NUCLEOTIDE SEQUENCE [LARGE SCALE GENOMIC DNA]</scope>
    <source>
        <strain evidence="3 4">U95</strain>
    </source>
</reference>
<evidence type="ECO:0000313" key="3">
    <source>
        <dbReference type="EMBL" id="SCZ67275.1"/>
    </source>
</evidence>
<dbReference type="InterPro" id="IPR006076">
    <property type="entry name" value="FAD-dep_OxRdtase"/>
</dbReference>
<dbReference type="SUPFAM" id="SSF51905">
    <property type="entry name" value="FAD/NAD(P)-binding domain"/>
    <property type="match status" value="1"/>
</dbReference>
<evidence type="ECO:0000259" key="2">
    <source>
        <dbReference type="Pfam" id="PF01266"/>
    </source>
</evidence>
<evidence type="ECO:0000313" key="4">
    <source>
        <dbReference type="Proteomes" id="UP000198767"/>
    </source>
</evidence>
<dbReference type="InterPro" id="IPR036188">
    <property type="entry name" value="FAD/NAD-bd_sf"/>
</dbReference>
<keyword evidence="4" id="KW-1185">Reference proteome</keyword>
<accession>A0A1G5QZK2</accession>
<feature type="domain" description="FAD dependent oxidoreductase" evidence="2">
    <location>
        <begin position="36"/>
        <end position="387"/>
    </location>
</feature>
<dbReference type="Proteomes" id="UP000198767">
    <property type="component" value="Unassembled WGS sequence"/>
</dbReference>
<organism evidence="3 4">
    <name type="scientific">Epibacterium ulvae</name>
    <dbReference type="NCBI Taxonomy" id="1156985"/>
    <lineage>
        <taxon>Bacteria</taxon>
        <taxon>Pseudomonadati</taxon>
        <taxon>Pseudomonadota</taxon>
        <taxon>Alphaproteobacteria</taxon>
        <taxon>Rhodobacterales</taxon>
        <taxon>Roseobacteraceae</taxon>
        <taxon>Epibacterium</taxon>
    </lineage>
</organism>
<proteinExistence type="predicted"/>
<dbReference type="AlphaFoldDB" id="A0A1G5QZK2"/>
<protein>
    <submittedName>
        <fullName evidence="3">Sarcosine oxidase</fullName>
    </submittedName>
</protein>
<name>A0A1G5QZK2_9RHOB</name>
<dbReference type="Gene3D" id="3.50.50.60">
    <property type="entry name" value="FAD/NAD(P)-binding domain"/>
    <property type="match status" value="1"/>
</dbReference>
<dbReference type="GO" id="GO:0016491">
    <property type="term" value="F:oxidoreductase activity"/>
    <property type="evidence" value="ECO:0007669"/>
    <property type="project" value="UniProtKB-KW"/>
</dbReference>
<dbReference type="PANTHER" id="PTHR13847:SF281">
    <property type="entry name" value="FAD DEPENDENT OXIDOREDUCTASE DOMAIN-CONTAINING PROTEIN"/>
    <property type="match status" value="1"/>
</dbReference>
<dbReference type="GO" id="GO:0005737">
    <property type="term" value="C:cytoplasm"/>
    <property type="evidence" value="ECO:0007669"/>
    <property type="project" value="TreeGrafter"/>
</dbReference>
<sequence length="437" mass="47401">MIINSFNPQSTDEVHWRRTAAERPKASVLSEDIEVDFAIVGGGLTGCRTAIGLAEEGATVAVLDTMEIGWGASGRSGGQCNPIWRATPEELVKKFGKQQANRLIETTLGSADALFYDIGKYDVDCDAEQNGWVQAAHCKSAKKRLISLGEAWNKAGAPIEFLGKEQTQERCGSPEYGFSLFHQKGGHVQPLSLTYGYARAAERLGAQLFESSKVTAMNRVGGQWHLKTAKGRVVAKQVILTTNAYTNGLWPGLQQTFFPMVSIALATEPLSAELQQQVLPNAVTIADTRRAIYFARYDRDRRLIFGCVGSTDQAAALGGLGRLRNGLHRVFPRLRQSKIETAWAGRIAVTTEMMPHLHEPAPGVLAAVGFSGRGIAMTSVMGRALARKAMGAQNNTLPFPVTPVSPIPLHWGTKKLLPLGAPAMSFRDKLDTLIDGF</sequence>
<dbReference type="Gene3D" id="3.30.9.10">
    <property type="entry name" value="D-Amino Acid Oxidase, subunit A, domain 2"/>
    <property type="match status" value="1"/>
</dbReference>